<comment type="subcellular location">
    <subcellularLocation>
        <location evidence="1">Cytoplasmic vesicle membrane</location>
    </subcellularLocation>
    <subcellularLocation>
        <location evidence="2">Golgi apparatus</location>
    </subcellularLocation>
</comment>
<dbReference type="GO" id="GO:0030117">
    <property type="term" value="C:membrane coat"/>
    <property type="evidence" value="ECO:0007669"/>
    <property type="project" value="InterPro"/>
</dbReference>
<dbReference type="InterPro" id="IPR002553">
    <property type="entry name" value="Clathrin/coatomer_adapt-like_N"/>
</dbReference>
<keyword evidence="6" id="KW-0333">Golgi apparatus</keyword>
<dbReference type="EMBL" id="CASHTH010002508">
    <property type="protein sequence ID" value="CAI8030947.1"/>
    <property type="molecule type" value="Genomic_DNA"/>
</dbReference>
<gene>
    <name evidence="10" type="ORF">GBAR_LOCUS17561</name>
</gene>
<dbReference type="Pfam" id="PF01602">
    <property type="entry name" value="Adaptin_N"/>
    <property type="match status" value="1"/>
</dbReference>
<dbReference type="Proteomes" id="UP001174909">
    <property type="component" value="Unassembled WGS sequence"/>
</dbReference>
<evidence type="ECO:0000256" key="6">
    <source>
        <dbReference type="ARBA" id="ARBA00023034"/>
    </source>
</evidence>
<dbReference type="PANTHER" id="PTHR22780">
    <property type="entry name" value="ADAPTIN, ALPHA/GAMMA/EPSILON"/>
    <property type="match status" value="1"/>
</dbReference>
<evidence type="ECO:0000313" key="10">
    <source>
        <dbReference type="EMBL" id="CAI8030947.1"/>
    </source>
</evidence>
<evidence type="ECO:0000259" key="9">
    <source>
        <dbReference type="Pfam" id="PF01602"/>
    </source>
</evidence>
<feature type="domain" description="Clathrin/coatomer adaptor adaptin-like N-terminal" evidence="9">
    <location>
        <begin position="1"/>
        <end position="539"/>
    </location>
</feature>
<dbReference type="GO" id="GO:0016192">
    <property type="term" value="P:vesicle-mediated transport"/>
    <property type="evidence" value="ECO:0007669"/>
    <property type="project" value="InterPro"/>
</dbReference>
<dbReference type="InterPro" id="IPR011989">
    <property type="entry name" value="ARM-like"/>
</dbReference>
<dbReference type="FunFam" id="1.25.10.10:FF:000030">
    <property type="entry name" value="AP-1 complex subunit gamma"/>
    <property type="match status" value="1"/>
</dbReference>
<proteinExistence type="inferred from homology"/>
<keyword evidence="7" id="KW-0472">Membrane</keyword>
<evidence type="ECO:0000256" key="2">
    <source>
        <dbReference type="ARBA" id="ARBA00004555"/>
    </source>
</evidence>
<dbReference type="GO" id="GO:0030659">
    <property type="term" value="C:cytoplasmic vesicle membrane"/>
    <property type="evidence" value="ECO:0007669"/>
    <property type="project" value="UniProtKB-SubCell"/>
</dbReference>
<evidence type="ECO:0000313" key="11">
    <source>
        <dbReference type="Proteomes" id="UP001174909"/>
    </source>
</evidence>
<evidence type="ECO:0000256" key="4">
    <source>
        <dbReference type="ARBA" id="ARBA00022448"/>
    </source>
</evidence>
<name>A0AA35SL01_GEOBA</name>
<sequence>MAKLLYIHMLGYPAHFGQMETLKLIASPRFSDKRLGYLGAMMLLDERQDIHILITNCMKNDMHHQVQYVVGLALCALGSICSEEMSRDLSGEVEKLLKSSNPYIVRKAALCAARIVRKVPDLMEVFVPTTRQLLSEKNHAVLLTGICLVTEMCTVNPDSLQHFRRFLPNLVRMLKNLIMAGYSPEHDVHGISDPFLQVRVLRLMRMLGKGDEDTSEMMNDILAQVATNTDSSKNVGHSILYETVLTIMDIQSESGLRVLAVNILGRFLSNSDRNVRYVALNTLLRTVSVDYNAVQRHRSTILDCLKESDVSIRRRALELSFALVNKNNIRTIMKEVLAFLDVAEPEFKSFIATNSLVAAEKHSPNKRWHIDTVLTVLIKAGSYMQEELVFTIIAMLSQTDQLHGYHTQRLYVALTNDISQQPLVQVAIWAVGEYGDLLVTGQVENEIGGGEEEEEEEEGRREVVQVTEDEVLDVLERVLQSPQSSPATRQYTLNSVMKLSSRFSTSLPRIKAMVSSYGNNMDMELQQRAVEYCAIFSKHDNMRYIYFSDAFTP</sequence>
<keyword evidence="8" id="KW-0968">Cytoplasmic vesicle</keyword>
<dbReference type="Gene3D" id="1.25.10.10">
    <property type="entry name" value="Leucine-rich Repeat Variant"/>
    <property type="match status" value="1"/>
</dbReference>
<evidence type="ECO:0000256" key="8">
    <source>
        <dbReference type="ARBA" id="ARBA00023329"/>
    </source>
</evidence>
<accession>A0AA35SL01</accession>
<comment type="caution">
    <text evidence="10">The sequence shown here is derived from an EMBL/GenBank/DDBJ whole genome shotgun (WGS) entry which is preliminary data.</text>
</comment>
<dbReference type="SUPFAM" id="SSF48371">
    <property type="entry name" value="ARM repeat"/>
    <property type="match status" value="1"/>
</dbReference>
<keyword evidence="11" id="KW-1185">Reference proteome</keyword>
<evidence type="ECO:0000256" key="7">
    <source>
        <dbReference type="ARBA" id="ARBA00023136"/>
    </source>
</evidence>
<dbReference type="GO" id="GO:0005794">
    <property type="term" value="C:Golgi apparatus"/>
    <property type="evidence" value="ECO:0007669"/>
    <property type="project" value="UniProtKB-SubCell"/>
</dbReference>
<dbReference type="AlphaFoldDB" id="A0AA35SL01"/>
<dbReference type="InterPro" id="IPR016024">
    <property type="entry name" value="ARM-type_fold"/>
</dbReference>
<comment type="similarity">
    <text evidence="3">Belongs to the adaptor complexes large subunit family.</text>
</comment>
<evidence type="ECO:0000256" key="1">
    <source>
        <dbReference type="ARBA" id="ARBA00004156"/>
    </source>
</evidence>
<keyword evidence="5" id="KW-0653">Protein transport</keyword>
<protein>
    <submittedName>
        <fullName evidence="10">AP-1 complex subunit gamma-1</fullName>
    </submittedName>
</protein>
<reference evidence="10" key="1">
    <citation type="submission" date="2023-03" db="EMBL/GenBank/DDBJ databases">
        <authorList>
            <person name="Steffen K."/>
            <person name="Cardenas P."/>
        </authorList>
    </citation>
    <scope>NUCLEOTIDE SEQUENCE</scope>
</reference>
<organism evidence="10 11">
    <name type="scientific">Geodia barretti</name>
    <name type="common">Barrett's horny sponge</name>
    <dbReference type="NCBI Taxonomy" id="519541"/>
    <lineage>
        <taxon>Eukaryota</taxon>
        <taxon>Metazoa</taxon>
        <taxon>Porifera</taxon>
        <taxon>Demospongiae</taxon>
        <taxon>Heteroscleromorpha</taxon>
        <taxon>Tetractinellida</taxon>
        <taxon>Astrophorina</taxon>
        <taxon>Geodiidae</taxon>
        <taxon>Geodia</taxon>
    </lineage>
</organism>
<dbReference type="InterPro" id="IPR050840">
    <property type="entry name" value="Adaptor_Complx_Large_Subunit"/>
</dbReference>
<evidence type="ECO:0000256" key="3">
    <source>
        <dbReference type="ARBA" id="ARBA00006613"/>
    </source>
</evidence>
<dbReference type="GO" id="GO:0006886">
    <property type="term" value="P:intracellular protein transport"/>
    <property type="evidence" value="ECO:0007669"/>
    <property type="project" value="InterPro"/>
</dbReference>
<evidence type="ECO:0000256" key="5">
    <source>
        <dbReference type="ARBA" id="ARBA00022927"/>
    </source>
</evidence>
<keyword evidence="4" id="KW-0813">Transport</keyword>